<dbReference type="SMART" id="SM00530">
    <property type="entry name" value="HTH_XRE"/>
    <property type="match status" value="1"/>
</dbReference>
<protein>
    <submittedName>
        <fullName evidence="3">Transcriptional regulator</fullName>
    </submittedName>
</protein>
<dbReference type="AlphaFoldDB" id="A0A1D7UCR1"/>
<gene>
    <name evidence="3" type="ORF">BHK69_31175</name>
</gene>
<keyword evidence="4" id="KW-1185">Reference proteome</keyword>
<dbReference type="Pfam" id="PF01381">
    <property type="entry name" value="HTH_3"/>
    <property type="match status" value="1"/>
</dbReference>
<dbReference type="PANTHER" id="PTHR43236">
    <property type="entry name" value="ANTITOXIN HIGA1"/>
    <property type="match status" value="1"/>
</dbReference>
<dbReference type="InterPro" id="IPR010982">
    <property type="entry name" value="Lambda_DNA-bd_dom_sf"/>
</dbReference>
<name>A0A1D7UCR1_9HYPH</name>
<dbReference type="Gene3D" id="1.10.10.2910">
    <property type="match status" value="1"/>
</dbReference>
<dbReference type="SUPFAM" id="SSF47413">
    <property type="entry name" value="lambda repressor-like DNA-binding domains"/>
    <property type="match status" value="1"/>
</dbReference>
<sequence length="391" mass="43918">MIKSAHELSPAELGERLKVARETANVKQEAAAKSAGIARTTLISIEKGQRPARIEELQALSRCYGVSINSLLRREAVHVDLVPRFRSLPETGDTGIDQAARTLNDLVRAEVELENILGVKRAHNYPVEKSILPGDVRTQAEHDAQNLRNWLGLGEGPVQDLFTLMELQLGVRIYSRKLDPKVSGLFAFDDAVGACILINSSHRKDRRNQTGGHELGHFTATRRLPEVYQDEKYENSREERYANAFGRAFLTPARAVMEKFKELTTGSSHLTRRHIILLAHFFGVSRQAMVMRLEELELTKKGTWDWFRDNDGISDEQARQVLGSAAYDASVVDSPLSSRLFLLAIEAWKKDLISEGQLAEMLKLGRTQVRELLDEAAAEEDEADDLFKLPH</sequence>
<dbReference type="GO" id="GO:0003677">
    <property type="term" value="F:DNA binding"/>
    <property type="evidence" value="ECO:0007669"/>
    <property type="project" value="InterPro"/>
</dbReference>
<dbReference type="Pfam" id="PF06114">
    <property type="entry name" value="Peptidase_M78"/>
    <property type="match status" value="1"/>
</dbReference>
<feature type="domain" description="HTH cro/C1-type" evidence="2">
    <location>
        <begin position="17"/>
        <end position="71"/>
    </location>
</feature>
<comment type="similarity">
    <text evidence="1">Belongs to the short-chain fatty acyl-CoA assimilation regulator (ScfR) family.</text>
</comment>
<dbReference type="PROSITE" id="PS50943">
    <property type="entry name" value="HTH_CROC1"/>
    <property type="match status" value="1"/>
</dbReference>
<keyword evidence="3" id="KW-0614">Plasmid</keyword>
<dbReference type="PANTHER" id="PTHR43236:SF1">
    <property type="entry name" value="BLL7220 PROTEIN"/>
    <property type="match status" value="1"/>
</dbReference>
<evidence type="ECO:0000313" key="4">
    <source>
        <dbReference type="Proteomes" id="UP000094969"/>
    </source>
</evidence>
<dbReference type="RefSeq" id="WP_069694334.1">
    <property type="nucleotide sequence ID" value="NZ_CP017148.1"/>
</dbReference>
<dbReference type="CDD" id="cd00093">
    <property type="entry name" value="HTH_XRE"/>
    <property type="match status" value="1"/>
</dbReference>
<proteinExistence type="inferred from homology"/>
<dbReference type="InterPro" id="IPR052345">
    <property type="entry name" value="Rad_response_metalloprotease"/>
</dbReference>
<dbReference type="KEGG" id="bvv:BHK69_31175"/>
<accession>A0A1D7UCR1</accession>
<organism evidence="3 4">
    <name type="scientific">Bosea vaviloviae</name>
    <dbReference type="NCBI Taxonomy" id="1526658"/>
    <lineage>
        <taxon>Bacteria</taxon>
        <taxon>Pseudomonadati</taxon>
        <taxon>Pseudomonadota</taxon>
        <taxon>Alphaproteobacteria</taxon>
        <taxon>Hyphomicrobiales</taxon>
        <taxon>Boseaceae</taxon>
        <taxon>Bosea</taxon>
    </lineage>
</organism>
<dbReference type="InterPro" id="IPR001387">
    <property type="entry name" value="Cro/C1-type_HTH"/>
</dbReference>
<dbReference type="Gene3D" id="1.10.260.40">
    <property type="entry name" value="lambda repressor-like DNA-binding domains"/>
    <property type="match status" value="1"/>
</dbReference>
<geneLocation type="plasmid" evidence="3 4">
    <name>unnamed1</name>
</geneLocation>
<evidence type="ECO:0000256" key="1">
    <source>
        <dbReference type="ARBA" id="ARBA00007227"/>
    </source>
</evidence>
<evidence type="ECO:0000313" key="3">
    <source>
        <dbReference type="EMBL" id="AOO85151.1"/>
    </source>
</evidence>
<evidence type="ECO:0000259" key="2">
    <source>
        <dbReference type="PROSITE" id="PS50943"/>
    </source>
</evidence>
<dbReference type="EMBL" id="CP017148">
    <property type="protein sequence ID" value="AOO85151.1"/>
    <property type="molecule type" value="Genomic_DNA"/>
</dbReference>
<dbReference type="Proteomes" id="UP000094969">
    <property type="component" value="Plasmid unnamed1"/>
</dbReference>
<reference evidence="3 4" key="1">
    <citation type="journal article" date="2015" name="Antonie Van Leeuwenhoek">
        <title>Bosea vaviloviae sp. nov., a new species of slow-growing rhizobia isolated from nodules of the relict species Vavilovia formosa (Stev.) Fed.</title>
        <authorList>
            <person name="Safronova V.I."/>
            <person name="Kuznetsova I.G."/>
            <person name="Sazanova A.L."/>
            <person name="Kimeklis A.K."/>
            <person name="Belimov A.A."/>
            <person name="Andronov E.E."/>
            <person name="Pinaev A.G."/>
            <person name="Chizhevskaya E.P."/>
            <person name="Pukhaev A.R."/>
            <person name="Popov K.P."/>
            <person name="Willems A."/>
            <person name="Tikhonovich I.A."/>
        </authorList>
    </citation>
    <scope>NUCLEOTIDE SEQUENCE [LARGE SCALE GENOMIC DNA]</scope>
    <source>
        <strain evidence="3 4">Vaf18</strain>
        <plasmid evidence="3">unnamed1</plasmid>
    </source>
</reference>
<dbReference type="InterPro" id="IPR010359">
    <property type="entry name" value="IrrE_HExxH"/>
</dbReference>